<name>A0A7R8CHR9_LEPSM</name>
<proteinExistence type="predicted"/>
<reference evidence="1" key="1">
    <citation type="submission" date="2021-02" db="EMBL/GenBank/DDBJ databases">
        <authorList>
            <person name="Bekaert M."/>
        </authorList>
    </citation>
    <scope>NUCLEOTIDE SEQUENCE</scope>
    <source>
        <strain evidence="1">IoA-00</strain>
    </source>
</reference>
<dbReference type="AlphaFoldDB" id="A0A7R8CHR9"/>
<accession>A0A7R8CHR9</accession>
<protein>
    <submittedName>
        <fullName evidence="1">(salmon louse) hypothetical protein</fullName>
    </submittedName>
</protein>
<gene>
    <name evidence="1" type="ORF">LSAA_4066</name>
</gene>
<keyword evidence="2" id="KW-1185">Reference proteome</keyword>
<organism evidence="1 2">
    <name type="scientific">Lepeophtheirus salmonis</name>
    <name type="common">Salmon louse</name>
    <name type="synonym">Caligus salmonis</name>
    <dbReference type="NCBI Taxonomy" id="72036"/>
    <lineage>
        <taxon>Eukaryota</taxon>
        <taxon>Metazoa</taxon>
        <taxon>Ecdysozoa</taxon>
        <taxon>Arthropoda</taxon>
        <taxon>Crustacea</taxon>
        <taxon>Multicrustacea</taxon>
        <taxon>Hexanauplia</taxon>
        <taxon>Copepoda</taxon>
        <taxon>Siphonostomatoida</taxon>
        <taxon>Caligidae</taxon>
        <taxon>Lepeophtheirus</taxon>
    </lineage>
</organism>
<dbReference type="PANTHER" id="PTHR45913:SF21">
    <property type="entry name" value="DUF4371 DOMAIN-CONTAINING PROTEIN"/>
    <property type="match status" value="1"/>
</dbReference>
<sequence>MSLLFTKIAKHKPDFECNESVDSSRAGSICTKVMGFDHVMTPLIRISNSIIAKTKQRRSFKLFLEERSAEYGDLPLHIKLDDIKVLMKTRDEDTSLLSDAEWLLDLAFLTIAKLSWYIQQVKNKRFQHFPSVSTMLNNYTDAASILNVSMYCDLLSSLGQDFADRFSNFKILELYVTFMTNLFMDVDLSEISGQIDEC</sequence>
<dbReference type="Proteomes" id="UP000675881">
    <property type="component" value="Chromosome 13"/>
</dbReference>
<dbReference type="EMBL" id="HG994592">
    <property type="protein sequence ID" value="CAF2825926.1"/>
    <property type="molecule type" value="Genomic_DNA"/>
</dbReference>
<dbReference type="PANTHER" id="PTHR45913">
    <property type="entry name" value="EPM2A-INTERACTING PROTEIN 1"/>
    <property type="match status" value="1"/>
</dbReference>
<evidence type="ECO:0000313" key="2">
    <source>
        <dbReference type="Proteomes" id="UP000675881"/>
    </source>
</evidence>
<evidence type="ECO:0000313" key="1">
    <source>
        <dbReference type="EMBL" id="CAF2825926.1"/>
    </source>
</evidence>